<dbReference type="Proteomes" id="UP000031980">
    <property type="component" value="Unassembled WGS sequence"/>
</dbReference>
<evidence type="ECO:0000313" key="1">
    <source>
        <dbReference type="EMBL" id="KIO45014.1"/>
    </source>
</evidence>
<name>A0A0C3RH79_9PORP</name>
<proteinExistence type="predicted"/>
<protein>
    <recommendedName>
        <fullName evidence="3">DUF4251 domain-containing protein</fullName>
    </recommendedName>
</protein>
<sequence length="154" mass="17452">MKFVRVFLLIVISIFGVENFLFAGDKEKKDNAASVAGVYEGTAFVEIMQQEMELKLELIRIHKDSVIVKVTNFVLPNGQKFNYRSQGVSVKSEIKQGKTIYNLYISFSYTYNGMPMEVKASGKVIDGQLDSEVKATIMQSMETKVTYKAKKQKK</sequence>
<dbReference type="RefSeq" id="WP_041505148.1">
    <property type="nucleotide sequence ID" value="NZ_JPIU01000038.1"/>
</dbReference>
<reference evidence="1 2" key="1">
    <citation type="submission" date="2014-07" db="EMBL/GenBank/DDBJ databases">
        <title>Porphyromonadaceae bacterium OUH 308042 = ATCC BAA-2681 = DSM 28342 draft genome.</title>
        <authorList>
            <person name="Sydenham T.V."/>
            <person name="Hasman H."/>
            <person name="Justensen U.S."/>
        </authorList>
    </citation>
    <scope>NUCLEOTIDE SEQUENCE [LARGE SCALE GENOMIC DNA]</scope>
    <source>
        <strain evidence="1 2">OUH 308042</strain>
    </source>
</reference>
<evidence type="ECO:0008006" key="3">
    <source>
        <dbReference type="Google" id="ProtNLM"/>
    </source>
</evidence>
<dbReference type="AlphaFoldDB" id="A0A0C3RH79"/>
<keyword evidence="2" id="KW-1185">Reference proteome</keyword>
<gene>
    <name evidence="1" type="ORF">BA92_08410</name>
</gene>
<evidence type="ECO:0000313" key="2">
    <source>
        <dbReference type="Proteomes" id="UP000031980"/>
    </source>
</evidence>
<accession>A0A0C3RH79</accession>
<comment type="caution">
    <text evidence="1">The sequence shown here is derived from an EMBL/GenBank/DDBJ whole genome shotgun (WGS) entry which is preliminary data.</text>
</comment>
<dbReference type="EMBL" id="JPIU01000038">
    <property type="protein sequence ID" value="KIO45014.1"/>
    <property type="molecule type" value="Genomic_DNA"/>
</dbReference>
<organism evidence="1 2">
    <name type="scientific">Sanguibacteroides justesenii</name>
    <dbReference type="NCBI Taxonomy" id="1547597"/>
    <lineage>
        <taxon>Bacteria</taxon>
        <taxon>Pseudomonadati</taxon>
        <taxon>Bacteroidota</taxon>
        <taxon>Bacteroidia</taxon>
        <taxon>Bacteroidales</taxon>
        <taxon>Porphyromonadaceae</taxon>
        <taxon>Sanguibacteroides</taxon>
    </lineage>
</organism>